<dbReference type="OrthoDB" id="272162at2759"/>
<evidence type="ECO:0000313" key="3">
    <source>
        <dbReference type="EMBL" id="CDO75309.1"/>
    </source>
</evidence>
<dbReference type="STRING" id="5643.A0A060ST06"/>
<dbReference type="AlphaFoldDB" id="A0A060ST06"/>
<reference evidence="3" key="1">
    <citation type="submission" date="2014-01" db="EMBL/GenBank/DDBJ databases">
        <title>The genome of the white-rot fungus Pycnoporus cinnabarinus: a basidiomycete model with a versatile arsenal for lignocellulosic biomass breakdown.</title>
        <authorList>
            <person name="Levasseur A."/>
            <person name="Lomascolo A."/>
            <person name="Ruiz-Duenas F.J."/>
            <person name="Uzan E."/>
            <person name="Piumi F."/>
            <person name="Kues U."/>
            <person name="Ram A.F.J."/>
            <person name="Murat C."/>
            <person name="Haon M."/>
            <person name="Benoit I."/>
            <person name="Arfi Y."/>
            <person name="Chevret D."/>
            <person name="Drula E."/>
            <person name="Kwon M.J."/>
            <person name="Gouret P."/>
            <person name="Lesage-Meessen L."/>
            <person name="Lombard V."/>
            <person name="Mariette J."/>
            <person name="Noirot C."/>
            <person name="Park J."/>
            <person name="Patyshakuliyeva A."/>
            <person name="Wieneger R.A.B."/>
            <person name="Wosten H.A.B."/>
            <person name="Martin F."/>
            <person name="Coutinho P.M."/>
            <person name="de Vries R."/>
            <person name="Martinez A.T."/>
            <person name="Klopp C."/>
            <person name="Pontarotti P."/>
            <person name="Henrissat B."/>
            <person name="Record E."/>
        </authorList>
    </citation>
    <scope>NUCLEOTIDE SEQUENCE [LARGE SCALE GENOMIC DNA]</scope>
    <source>
        <strain evidence="3">BRFM137</strain>
    </source>
</reference>
<evidence type="ECO:0000313" key="4">
    <source>
        <dbReference type="Proteomes" id="UP000029665"/>
    </source>
</evidence>
<evidence type="ECO:0000256" key="1">
    <source>
        <dbReference type="SAM" id="MobiDB-lite"/>
    </source>
</evidence>
<name>A0A060ST06_PYCCI</name>
<sequence>MLDLNSDNFDEHCPAQSNSPPAVLDGAAGVRNVSVRTYLPDRPILQDLVPPTLEDGWMHTLAAFLTTRLPLLFPPPESGKPTLAYAVIQPGVHPAGRRRAF</sequence>
<dbReference type="HOGENOM" id="CLU_2293104_0_0_1"/>
<dbReference type="Proteomes" id="UP000029665">
    <property type="component" value="Unassembled WGS sequence"/>
</dbReference>
<feature type="region of interest" description="Disordered" evidence="1">
    <location>
        <begin position="1"/>
        <end position="24"/>
    </location>
</feature>
<evidence type="ECO:0000259" key="2">
    <source>
        <dbReference type="Pfam" id="PF04106"/>
    </source>
</evidence>
<dbReference type="Pfam" id="PF04106">
    <property type="entry name" value="ATG5_UblB"/>
    <property type="match status" value="1"/>
</dbReference>
<dbReference type="Gene3D" id="3.10.20.90">
    <property type="entry name" value="Phosphatidylinositol 3-kinase Catalytic Subunit, Chain A, domain 1"/>
    <property type="match status" value="1"/>
</dbReference>
<gene>
    <name evidence="3" type="ORF">BN946_scf184512.g2</name>
</gene>
<organism evidence="3 4">
    <name type="scientific">Pycnoporus cinnabarinus</name>
    <name type="common">Cinnabar-red polypore</name>
    <name type="synonym">Trametes cinnabarina</name>
    <dbReference type="NCBI Taxonomy" id="5643"/>
    <lineage>
        <taxon>Eukaryota</taxon>
        <taxon>Fungi</taxon>
        <taxon>Dikarya</taxon>
        <taxon>Basidiomycota</taxon>
        <taxon>Agaricomycotina</taxon>
        <taxon>Agaricomycetes</taxon>
        <taxon>Polyporales</taxon>
        <taxon>Polyporaceae</taxon>
        <taxon>Trametes</taxon>
    </lineage>
</organism>
<dbReference type="EMBL" id="CCBP010000256">
    <property type="protein sequence ID" value="CDO75309.1"/>
    <property type="molecule type" value="Genomic_DNA"/>
</dbReference>
<accession>A0A060ST06</accession>
<keyword evidence="4" id="KW-1185">Reference proteome</keyword>
<protein>
    <recommendedName>
        <fullName evidence="2">Autophagy protein ATG5 UblB domain-containing protein</fullName>
    </recommendedName>
</protein>
<comment type="caution">
    <text evidence="3">The sequence shown here is derived from an EMBL/GenBank/DDBJ whole genome shotgun (WGS) entry which is preliminary data.</text>
</comment>
<proteinExistence type="predicted"/>
<dbReference type="InterPro" id="IPR048318">
    <property type="entry name" value="ATG5_UblB"/>
</dbReference>
<feature type="domain" description="Autophagy protein ATG5 UblB" evidence="2">
    <location>
        <begin position="32"/>
        <end position="89"/>
    </location>
</feature>